<evidence type="ECO:0008006" key="12">
    <source>
        <dbReference type="Google" id="ProtNLM"/>
    </source>
</evidence>
<organism evidence="10 11">
    <name type="scientific">Acanthoscelides obtectus</name>
    <name type="common">Bean weevil</name>
    <name type="synonym">Bruchus obtectus</name>
    <dbReference type="NCBI Taxonomy" id="200917"/>
    <lineage>
        <taxon>Eukaryota</taxon>
        <taxon>Metazoa</taxon>
        <taxon>Ecdysozoa</taxon>
        <taxon>Arthropoda</taxon>
        <taxon>Hexapoda</taxon>
        <taxon>Insecta</taxon>
        <taxon>Pterygota</taxon>
        <taxon>Neoptera</taxon>
        <taxon>Endopterygota</taxon>
        <taxon>Coleoptera</taxon>
        <taxon>Polyphaga</taxon>
        <taxon>Cucujiformia</taxon>
        <taxon>Chrysomeloidea</taxon>
        <taxon>Chrysomelidae</taxon>
        <taxon>Bruchinae</taxon>
        <taxon>Bruchini</taxon>
        <taxon>Acanthoscelides</taxon>
    </lineage>
</organism>
<reference evidence="10" key="1">
    <citation type="submission" date="2022-03" db="EMBL/GenBank/DDBJ databases">
        <authorList>
            <person name="Sayadi A."/>
        </authorList>
    </citation>
    <scope>NUCLEOTIDE SEQUENCE</scope>
</reference>
<dbReference type="GO" id="GO:0046872">
    <property type="term" value="F:metal ion binding"/>
    <property type="evidence" value="ECO:0007669"/>
    <property type="project" value="UniProtKB-KW"/>
</dbReference>
<name>A0A9P0L5S9_ACAOB</name>
<evidence type="ECO:0000256" key="7">
    <source>
        <dbReference type="ARBA" id="ARBA00023242"/>
    </source>
</evidence>
<dbReference type="EMBL" id="CAKOFQ010007008">
    <property type="protein sequence ID" value="CAH1987014.1"/>
    <property type="molecule type" value="Genomic_DNA"/>
</dbReference>
<evidence type="ECO:0000313" key="11">
    <source>
        <dbReference type="Proteomes" id="UP001152888"/>
    </source>
</evidence>
<evidence type="ECO:0000256" key="2">
    <source>
        <dbReference type="ARBA" id="ARBA00004123"/>
    </source>
</evidence>
<dbReference type="InterPro" id="IPR058353">
    <property type="entry name" value="DUF8040"/>
</dbReference>
<dbReference type="AlphaFoldDB" id="A0A9P0L5S9"/>
<keyword evidence="11" id="KW-1185">Reference proteome</keyword>
<comment type="subcellular location">
    <subcellularLocation>
        <location evidence="2">Nucleus</location>
    </subcellularLocation>
</comment>
<evidence type="ECO:0000256" key="4">
    <source>
        <dbReference type="ARBA" id="ARBA00022722"/>
    </source>
</evidence>
<evidence type="ECO:0000256" key="5">
    <source>
        <dbReference type="ARBA" id="ARBA00022723"/>
    </source>
</evidence>
<comment type="caution">
    <text evidence="10">The sequence shown here is derived from an EMBL/GenBank/DDBJ whole genome shotgun (WGS) entry which is preliminary data.</text>
</comment>
<keyword evidence="4" id="KW-0540">Nuclease</keyword>
<keyword evidence="7" id="KW-0539">Nucleus</keyword>
<protein>
    <recommendedName>
        <fullName evidence="12">DDE Tnp4 domain-containing protein</fullName>
    </recommendedName>
</protein>
<sequence>MLSTKTKLILAYYLYKKRQMKEKRKRKMWVHPILLERETYGVFHTLFEELQKDETKFFNFFRMTQETFRKLLGMVHNKLKRADTNMRLPISPAERLAVTIRYLASGNTFTDLQYTFRMGIKTISYIVREVCKAIWSELQIYMKIPSEGEWLLIANNFESASNFPLCLGAVGGKHIRVIKPEESGSMFLNYKHYFSIVLMAVVDSNYNFIFIDVGAYGKECDSAVFKETEFWKSLVNNRLNIPPYTNKLGTQCELPYVFVANEAFALHEHLLRPCGGHQLDDVKRTLNYRLTRARRNVECVFGILANKWRIFHRPSNVSTDLAVDIVKTCCLLQNFIHKEEGIINNMASDLFATDSDSALLDIPSSNSVRGSLTANNIRNKFADYFMTPEGRLQWQNQYA</sequence>
<evidence type="ECO:0000256" key="6">
    <source>
        <dbReference type="ARBA" id="ARBA00022801"/>
    </source>
</evidence>
<evidence type="ECO:0000313" key="10">
    <source>
        <dbReference type="EMBL" id="CAH1987014.1"/>
    </source>
</evidence>
<keyword evidence="5" id="KW-0479">Metal-binding</keyword>
<dbReference type="PANTHER" id="PTHR22930:SF269">
    <property type="entry name" value="NUCLEASE HARBI1-LIKE PROTEIN"/>
    <property type="match status" value="1"/>
</dbReference>
<dbReference type="GO" id="GO:0004518">
    <property type="term" value="F:nuclease activity"/>
    <property type="evidence" value="ECO:0007669"/>
    <property type="project" value="UniProtKB-KW"/>
</dbReference>
<evidence type="ECO:0000256" key="3">
    <source>
        <dbReference type="ARBA" id="ARBA00006958"/>
    </source>
</evidence>
<accession>A0A9P0L5S9</accession>
<dbReference type="GO" id="GO:0016787">
    <property type="term" value="F:hydrolase activity"/>
    <property type="evidence" value="ECO:0007669"/>
    <property type="project" value="UniProtKB-KW"/>
</dbReference>
<dbReference type="GO" id="GO:0005634">
    <property type="term" value="C:nucleus"/>
    <property type="evidence" value="ECO:0007669"/>
    <property type="project" value="UniProtKB-SubCell"/>
</dbReference>
<evidence type="ECO:0000259" key="8">
    <source>
        <dbReference type="Pfam" id="PF13359"/>
    </source>
</evidence>
<dbReference type="Pfam" id="PF26138">
    <property type="entry name" value="DUF8040"/>
    <property type="match status" value="1"/>
</dbReference>
<dbReference type="OrthoDB" id="6571700at2759"/>
<gene>
    <name evidence="10" type="ORF">ACAOBT_LOCUS17614</name>
</gene>
<keyword evidence="6" id="KW-0378">Hydrolase</keyword>
<evidence type="ECO:0000256" key="1">
    <source>
        <dbReference type="ARBA" id="ARBA00001968"/>
    </source>
</evidence>
<proteinExistence type="inferred from homology"/>
<feature type="domain" description="DUF8040" evidence="9">
    <location>
        <begin position="48"/>
        <end position="135"/>
    </location>
</feature>
<dbReference type="Proteomes" id="UP001152888">
    <property type="component" value="Unassembled WGS sequence"/>
</dbReference>
<dbReference type="Pfam" id="PF13359">
    <property type="entry name" value="DDE_Tnp_4"/>
    <property type="match status" value="1"/>
</dbReference>
<comment type="cofactor">
    <cofactor evidence="1">
        <name>a divalent metal cation</name>
        <dbReference type="ChEBI" id="CHEBI:60240"/>
    </cofactor>
</comment>
<dbReference type="PANTHER" id="PTHR22930">
    <property type="match status" value="1"/>
</dbReference>
<evidence type="ECO:0000259" key="9">
    <source>
        <dbReference type="Pfam" id="PF26138"/>
    </source>
</evidence>
<comment type="similarity">
    <text evidence="3">Belongs to the HARBI1 family.</text>
</comment>
<dbReference type="InterPro" id="IPR045249">
    <property type="entry name" value="HARBI1-like"/>
</dbReference>
<feature type="domain" description="DDE Tnp4" evidence="8">
    <location>
        <begin position="171"/>
        <end position="334"/>
    </location>
</feature>
<dbReference type="InterPro" id="IPR027806">
    <property type="entry name" value="HARBI1_dom"/>
</dbReference>